<gene>
    <name evidence="6" type="ORF">Bca52824_090912</name>
</gene>
<keyword evidence="7" id="KW-1185">Reference proteome</keyword>
<protein>
    <submittedName>
        <fullName evidence="6">Uncharacterized protein</fullName>
    </submittedName>
</protein>
<dbReference type="InterPro" id="IPR055377">
    <property type="entry name" value="GH3_M"/>
</dbReference>
<organism evidence="6 7">
    <name type="scientific">Brassica carinata</name>
    <name type="common">Ethiopian mustard</name>
    <name type="synonym">Abyssinian cabbage</name>
    <dbReference type="NCBI Taxonomy" id="52824"/>
    <lineage>
        <taxon>Eukaryota</taxon>
        <taxon>Viridiplantae</taxon>
        <taxon>Streptophyta</taxon>
        <taxon>Embryophyta</taxon>
        <taxon>Tracheophyta</taxon>
        <taxon>Spermatophyta</taxon>
        <taxon>Magnoliopsida</taxon>
        <taxon>eudicotyledons</taxon>
        <taxon>Gunneridae</taxon>
        <taxon>Pentapetalae</taxon>
        <taxon>rosids</taxon>
        <taxon>malvids</taxon>
        <taxon>Brassicales</taxon>
        <taxon>Brassicaceae</taxon>
        <taxon>Brassiceae</taxon>
        <taxon>Brassica</taxon>
    </lineage>
</organism>
<feature type="region of interest" description="Disordered" evidence="3">
    <location>
        <begin position="763"/>
        <end position="800"/>
    </location>
</feature>
<evidence type="ECO:0000256" key="3">
    <source>
        <dbReference type="SAM" id="MobiDB-lite"/>
    </source>
</evidence>
<name>A0A8X7TFZ3_BRACI</name>
<reference evidence="6 7" key="1">
    <citation type="submission" date="2020-02" db="EMBL/GenBank/DDBJ databases">
        <authorList>
            <person name="Ma Q."/>
            <person name="Huang Y."/>
            <person name="Song X."/>
            <person name="Pei D."/>
        </authorList>
    </citation>
    <scope>NUCLEOTIDE SEQUENCE [LARGE SCALE GENOMIC DNA]</scope>
    <source>
        <strain evidence="6">Sxm20200214</strain>
        <tissue evidence="6">Leaf</tissue>
    </source>
</reference>
<dbReference type="InterPro" id="IPR055378">
    <property type="entry name" value="GH3_C"/>
</dbReference>
<comment type="similarity">
    <text evidence="1">Belongs to the IAA-amido conjugating enzyme family.</text>
</comment>
<dbReference type="GO" id="GO:0005737">
    <property type="term" value="C:cytoplasm"/>
    <property type="evidence" value="ECO:0007669"/>
    <property type="project" value="TreeGrafter"/>
</dbReference>
<feature type="domain" description="GH3 middle" evidence="4">
    <location>
        <begin position="383"/>
        <end position="452"/>
    </location>
</feature>
<accession>A0A8X7TFZ3</accession>
<evidence type="ECO:0000313" key="6">
    <source>
        <dbReference type="EMBL" id="KAG2240269.1"/>
    </source>
</evidence>
<dbReference type="Pfam" id="PF23571">
    <property type="entry name" value="GH3_M"/>
    <property type="match status" value="1"/>
</dbReference>
<feature type="compositionally biased region" description="Polar residues" evidence="3">
    <location>
        <begin position="685"/>
        <end position="697"/>
    </location>
</feature>
<feature type="region of interest" description="Disordered" evidence="3">
    <location>
        <begin position="680"/>
        <end position="724"/>
    </location>
</feature>
<sequence length="800" mass="90776">MVFLLLGVVRLVCNYWERKQHKQEQSVPPKLKREPNMNPNSDNNQRWEAKLKDLTSNVQQTQDNLLEEILTPNLNTEYLQRFHVERFDKELFKKNVPVVSYEDIKPYIDRVVNGESSDVISARPITGFLLSSGTSGGAQKMMPWNNKYLDNLTFAYDLRMHVITKHVKGLEQGKGMMFLFTKQEAITPSGLPARVATSSYFKSEYFKNRPSNWYYSYTSPDEVILCSNNTQSLYCHLLCGLIQRDEVVRMGSIFASVMVRAIKFLETYWEELCSNIRSGCLSEWITDLGCRSSVSLVLGGPRPDLADTIETICNQSSWKGIVTRLWPNTKYIETVVTGSMGQYVPTMNYYCNDLPLVSTTYGSSETTFGINVDPLCKPEDVSYAFMPNMSYFEFITMDGDKRDVVDLQDVKLGCSYEPVVTNFAGLYRMRVGDVLLVTGFYNNAPQFKFVRRENVVLSIDSDKTNEEDLFKAVSQAKLVLDSSGLILVDFTSYADTSTFPGHYVLYVEVKAKEGSNHFELNEEAFSKCCSVIEDSLDNVYKRCRFKDGSVGPLEIRVVREETFDSLMEFFITQGASIGQYKTPRCIKSGKALEFMEDCVFVAKMDRMYGKGPVPPETLAEEYPYSWNESDVTAMMSSFSHIIEYPAADGHEMSDPPVKKELDKSDQLLQDQGTKAKLNFPERVQGPSTTSYVASQSGCDHATRGGNELMNSAPPLLGSSTTSTTSWPTNYNQDILQYAQLLTSNNDVDLSYYTSSLFSSQQLPFSTPSSSSSSSLTSQQMQQLQQREEEHRYHNYYYPRE</sequence>
<proteinExistence type="inferred from homology"/>
<evidence type="ECO:0000256" key="1">
    <source>
        <dbReference type="ARBA" id="ARBA00008068"/>
    </source>
</evidence>
<evidence type="ECO:0000313" key="7">
    <source>
        <dbReference type="Proteomes" id="UP000886595"/>
    </source>
</evidence>
<dbReference type="Proteomes" id="UP000886595">
    <property type="component" value="Unassembled WGS sequence"/>
</dbReference>
<dbReference type="PANTHER" id="PTHR31901">
    <property type="entry name" value="GH3 DOMAIN-CONTAINING PROTEIN"/>
    <property type="match status" value="1"/>
</dbReference>
<dbReference type="AlphaFoldDB" id="A0A8X7TFZ3"/>
<evidence type="ECO:0000256" key="2">
    <source>
        <dbReference type="ARBA" id="ARBA00022598"/>
    </source>
</evidence>
<dbReference type="EMBL" id="JAAMPC010001583">
    <property type="protein sequence ID" value="KAG2240269.1"/>
    <property type="molecule type" value="Genomic_DNA"/>
</dbReference>
<comment type="caution">
    <text evidence="6">The sequence shown here is derived from an EMBL/GenBank/DDBJ whole genome shotgun (WGS) entry which is preliminary data.</text>
</comment>
<dbReference type="GO" id="GO:0016881">
    <property type="term" value="F:acid-amino acid ligase activity"/>
    <property type="evidence" value="ECO:0007669"/>
    <property type="project" value="TreeGrafter"/>
</dbReference>
<keyword evidence="2" id="KW-0436">Ligase</keyword>
<evidence type="ECO:0000259" key="5">
    <source>
        <dbReference type="Pfam" id="PF23572"/>
    </source>
</evidence>
<evidence type="ECO:0000259" key="4">
    <source>
        <dbReference type="Pfam" id="PF23571"/>
    </source>
</evidence>
<dbReference type="OrthoDB" id="10004661at2759"/>
<feature type="domain" description="GH3 C-terminal" evidence="5">
    <location>
        <begin position="467"/>
        <end position="589"/>
    </location>
</feature>
<feature type="region of interest" description="Disordered" evidence="3">
    <location>
        <begin position="23"/>
        <end position="44"/>
    </location>
</feature>
<dbReference type="Pfam" id="PF23572">
    <property type="entry name" value="GH3_C"/>
    <property type="match status" value="1"/>
</dbReference>
<feature type="compositionally biased region" description="Low complexity" evidence="3">
    <location>
        <begin position="763"/>
        <end position="784"/>
    </location>
</feature>
<dbReference type="Pfam" id="PF03321">
    <property type="entry name" value="GH3"/>
    <property type="match status" value="1"/>
</dbReference>
<dbReference type="PANTHER" id="PTHR31901:SF43">
    <property type="entry name" value="4-SUBSTITUTED BENZOATES-GLUTAMATE LIGASE GH3.12"/>
    <property type="match status" value="1"/>
</dbReference>
<feature type="compositionally biased region" description="Basic and acidic residues" evidence="3">
    <location>
        <begin position="785"/>
        <end position="800"/>
    </location>
</feature>
<dbReference type="InterPro" id="IPR004993">
    <property type="entry name" value="GH3"/>
</dbReference>